<protein>
    <submittedName>
        <fullName evidence="1">Uncharacterized protein</fullName>
    </submittedName>
</protein>
<evidence type="ECO:0000313" key="2">
    <source>
        <dbReference type="Proteomes" id="UP001234297"/>
    </source>
</evidence>
<proteinExistence type="predicted"/>
<name>A0ACC2M2R2_PERAE</name>
<reference evidence="1 2" key="1">
    <citation type="journal article" date="2022" name="Hortic Res">
        <title>A haplotype resolved chromosomal level avocado genome allows analysis of novel avocado genes.</title>
        <authorList>
            <person name="Nath O."/>
            <person name="Fletcher S.J."/>
            <person name="Hayward A."/>
            <person name="Shaw L.M."/>
            <person name="Masouleh A.K."/>
            <person name="Furtado A."/>
            <person name="Henry R.J."/>
            <person name="Mitter N."/>
        </authorList>
    </citation>
    <scope>NUCLEOTIDE SEQUENCE [LARGE SCALE GENOMIC DNA]</scope>
    <source>
        <strain evidence="2">cv. Hass</strain>
    </source>
</reference>
<gene>
    <name evidence="1" type="ORF">MRB53_016595</name>
</gene>
<accession>A0ACC2M2R2</accession>
<comment type="caution">
    <text evidence="1">The sequence shown here is derived from an EMBL/GenBank/DDBJ whole genome shotgun (WGS) entry which is preliminary data.</text>
</comment>
<keyword evidence="2" id="KW-1185">Reference proteome</keyword>
<sequence>MGNDRVRTVLPPLLQSSSMPQNLPGLKSAPSSLPLHLLYHSLDPPNLRSSQTDVEESAHLDAEDPARTQCLRILPGIQPFCPQMNTKDPALQLRL</sequence>
<dbReference type="Proteomes" id="UP001234297">
    <property type="component" value="Chromosome 5"/>
</dbReference>
<evidence type="ECO:0000313" key="1">
    <source>
        <dbReference type="EMBL" id="KAJ8639901.1"/>
    </source>
</evidence>
<organism evidence="1 2">
    <name type="scientific">Persea americana</name>
    <name type="common">Avocado</name>
    <dbReference type="NCBI Taxonomy" id="3435"/>
    <lineage>
        <taxon>Eukaryota</taxon>
        <taxon>Viridiplantae</taxon>
        <taxon>Streptophyta</taxon>
        <taxon>Embryophyta</taxon>
        <taxon>Tracheophyta</taxon>
        <taxon>Spermatophyta</taxon>
        <taxon>Magnoliopsida</taxon>
        <taxon>Magnoliidae</taxon>
        <taxon>Laurales</taxon>
        <taxon>Lauraceae</taxon>
        <taxon>Persea</taxon>
    </lineage>
</organism>
<dbReference type="EMBL" id="CM056813">
    <property type="protein sequence ID" value="KAJ8639901.1"/>
    <property type="molecule type" value="Genomic_DNA"/>
</dbReference>